<sequence>MYTAIFTAIILILFVLKKKNENISFNSIVLRTVVTLCVTGIFIYLSEIIVTYTYDYFFAKKYEAKVVKYEYTEGDSDSGPVPIAIVEFKNDKNKILQKSTGYGTSHPIAIGKTIQISYNEGDKYVRNLTFSEMKLMVFFIIFFFGIFSIAFVAVVMNAFGKNLFVIWRLVSIILVYVVFPVFLLLFIVILSQVIWTYFYSEKNDVSILALLISGVFLIILVTLFLGYIANRFGKLKTYLKKPKKKPIKSFDFNKRIPK</sequence>
<feature type="transmembrane region" description="Helical" evidence="1">
    <location>
        <begin position="33"/>
        <end position="54"/>
    </location>
</feature>
<comment type="caution">
    <text evidence="2">The sequence shown here is derived from an EMBL/GenBank/DDBJ whole genome shotgun (WGS) entry which is preliminary data.</text>
</comment>
<accession>A0ABT3Y3I7</accession>
<dbReference type="Proteomes" id="UP001070176">
    <property type="component" value="Unassembled WGS sequence"/>
</dbReference>
<evidence type="ECO:0000313" key="2">
    <source>
        <dbReference type="EMBL" id="MCX8532717.1"/>
    </source>
</evidence>
<evidence type="ECO:0008006" key="4">
    <source>
        <dbReference type="Google" id="ProtNLM"/>
    </source>
</evidence>
<keyword evidence="3" id="KW-1185">Reference proteome</keyword>
<evidence type="ECO:0000313" key="3">
    <source>
        <dbReference type="Proteomes" id="UP001070176"/>
    </source>
</evidence>
<keyword evidence="1" id="KW-0812">Transmembrane</keyword>
<dbReference type="RefSeq" id="WP_267281269.1">
    <property type="nucleotide sequence ID" value="NZ_JAOVZV010000010.1"/>
</dbReference>
<feature type="transmembrane region" description="Helical" evidence="1">
    <location>
        <begin position="135"/>
        <end position="159"/>
    </location>
</feature>
<proteinExistence type="predicted"/>
<keyword evidence="1" id="KW-1133">Transmembrane helix</keyword>
<evidence type="ECO:0000256" key="1">
    <source>
        <dbReference type="SAM" id="Phobius"/>
    </source>
</evidence>
<reference evidence="2" key="1">
    <citation type="submission" date="2022-10" db="EMBL/GenBank/DDBJ databases">
        <title>Chryseobacterium sp. nov., a novel bacterial species.</title>
        <authorList>
            <person name="Cao Y."/>
        </authorList>
    </citation>
    <scope>NUCLEOTIDE SEQUENCE</scope>
    <source>
        <strain evidence="2">KC 927</strain>
    </source>
</reference>
<dbReference type="EMBL" id="JAOVZV010000010">
    <property type="protein sequence ID" value="MCX8532717.1"/>
    <property type="molecule type" value="Genomic_DNA"/>
</dbReference>
<feature type="transmembrane region" description="Helical" evidence="1">
    <location>
        <begin position="165"/>
        <end position="195"/>
    </location>
</feature>
<name>A0ABT3Y3I7_9FLAO</name>
<protein>
    <recommendedName>
        <fullName evidence="4">DUF3592 domain-containing protein</fullName>
    </recommendedName>
</protein>
<gene>
    <name evidence="2" type="ORF">OEA66_10160</name>
</gene>
<feature type="transmembrane region" description="Helical" evidence="1">
    <location>
        <begin position="207"/>
        <end position="229"/>
    </location>
</feature>
<keyword evidence="1" id="KW-0472">Membrane</keyword>
<organism evidence="2 3">
    <name type="scientific">Chryseobacterium luquanense</name>
    <dbReference type="NCBI Taxonomy" id="2983766"/>
    <lineage>
        <taxon>Bacteria</taxon>
        <taxon>Pseudomonadati</taxon>
        <taxon>Bacteroidota</taxon>
        <taxon>Flavobacteriia</taxon>
        <taxon>Flavobacteriales</taxon>
        <taxon>Weeksellaceae</taxon>
        <taxon>Chryseobacterium group</taxon>
        <taxon>Chryseobacterium</taxon>
    </lineage>
</organism>